<evidence type="ECO:0000259" key="5">
    <source>
        <dbReference type="PROSITE" id="PS51176"/>
    </source>
</evidence>
<protein>
    <recommendedName>
        <fullName evidence="1">chorismate mutase</fullName>
        <ecNumber evidence="1">5.4.99.5</ecNumber>
    </recommendedName>
</protein>
<dbReference type="SMART" id="SM00830">
    <property type="entry name" value="CM_2"/>
    <property type="match status" value="1"/>
</dbReference>
<dbReference type="OrthoDB" id="9800497at2"/>
<proteinExistence type="predicted"/>
<evidence type="ECO:0000256" key="1">
    <source>
        <dbReference type="ARBA" id="ARBA00012404"/>
    </source>
</evidence>
<dbReference type="EC" id="5.4.99.5" evidence="1"/>
<evidence type="ECO:0000259" key="4">
    <source>
        <dbReference type="PROSITE" id="PS51168"/>
    </source>
</evidence>
<reference evidence="7" key="1">
    <citation type="submission" date="2016-11" db="EMBL/GenBank/DDBJ databases">
        <authorList>
            <person name="Shukria A."/>
            <person name="Stevens D.C."/>
        </authorList>
    </citation>
    <scope>NUCLEOTIDE SEQUENCE [LARGE SCALE GENOMIC DNA]</scope>
    <source>
        <strain evidence="7">Cbfe23</strain>
    </source>
</reference>
<dbReference type="Pfam" id="PF02153">
    <property type="entry name" value="PDH_N"/>
    <property type="match status" value="1"/>
</dbReference>
<dbReference type="EMBL" id="MPIN01000008">
    <property type="protein sequence ID" value="OJH37422.1"/>
    <property type="molecule type" value="Genomic_DNA"/>
</dbReference>
<evidence type="ECO:0000313" key="7">
    <source>
        <dbReference type="Proteomes" id="UP000182229"/>
    </source>
</evidence>
<dbReference type="Pfam" id="PF01817">
    <property type="entry name" value="CM_2"/>
    <property type="match status" value="1"/>
</dbReference>
<keyword evidence="2" id="KW-0560">Oxidoreductase</keyword>
<keyword evidence="3" id="KW-0175">Coiled coil</keyword>
<dbReference type="Gene3D" id="1.20.59.10">
    <property type="entry name" value="Chorismate mutase"/>
    <property type="match status" value="1"/>
</dbReference>
<dbReference type="AlphaFoldDB" id="A0A1L9B596"/>
<dbReference type="PROSITE" id="PS51168">
    <property type="entry name" value="CHORISMATE_MUT_2"/>
    <property type="match status" value="1"/>
</dbReference>
<dbReference type="SUPFAM" id="SSF51735">
    <property type="entry name" value="NAD(P)-binding Rossmann-fold domains"/>
    <property type="match status" value="1"/>
</dbReference>
<dbReference type="GO" id="GO:0004665">
    <property type="term" value="F:prephenate dehydrogenase (NADP+) activity"/>
    <property type="evidence" value="ECO:0007669"/>
    <property type="project" value="InterPro"/>
</dbReference>
<dbReference type="SUPFAM" id="SSF48179">
    <property type="entry name" value="6-phosphogluconate dehydrogenase C-terminal domain-like"/>
    <property type="match status" value="1"/>
</dbReference>
<dbReference type="PROSITE" id="PS51176">
    <property type="entry name" value="PDH_ADH"/>
    <property type="match status" value="1"/>
</dbReference>
<evidence type="ECO:0000256" key="2">
    <source>
        <dbReference type="ARBA" id="ARBA00023002"/>
    </source>
</evidence>
<dbReference type="Gene3D" id="3.40.50.720">
    <property type="entry name" value="NAD(P)-binding Rossmann-like Domain"/>
    <property type="match status" value="1"/>
</dbReference>
<evidence type="ECO:0000313" key="6">
    <source>
        <dbReference type="EMBL" id="OJH37422.1"/>
    </source>
</evidence>
<keyword evidence="7" id="KW-1185">Reference proteome</keyword>
<dbReference type="SUPFAM" id="SSF48600">
    <property type="entry name" value="Chorismate mutase II"/>
    <property type="match status" value="1"/>
</dbReference>
<dbReference type="InterPro" id="IPR036979">
    <property type="entry name" value="CM_dom_sf"/>
</dbReference>
<dbReference type="InterPro" id="IPR002701">
    <property type="entry name" value="CM_II_prokaryot"/>
</dbReference>
<name>A0A1L9B596_9BACT</name>
<gene>
    <name evidence="6" type="ORF">BON30_29515</name>
</gene>
<dbReference type="GO" id="GO:0006571">
    <property type="term" value="P:tyrosine biosynthetic process"/>
    <property type="evidence" value="ECO:0007669"/>
    <property type="project" value="InterPro"/>
</dbReference>
<feature type="domain" description="Chorismate mutase" evidence="4">
    <location>
        <begin position="265"/>
        <end position="356"/>
    </location>
</feature>
<feature type="coiled-coil region" evidence="3">
    <location>
        <begin position="271"/>
        <end position="305"/>
    </location>
</feature>
<dbReference type="InterPro" id="IPR008927">
    <property type="entry name" value="6-PGluconate_DH-like_C_sf"/>
</dbReference>
<dbReference type="Proteomes" id="UP000182229">
    <property type="component" value="Unassembled WGS sequence"/>
</dbReference>
<dbReference type="InterPro" id="IPR046826">
    <property type="entry name" value="PDH_N"/>
</dbReference>
<organism evidence="6 7">
    <name type="scientific">Cystobacter ferrugineus</name>
    <dbReference type="NCBI Taxonomy" id="83449"/>
    <lineage>
        <taxon>Bacteria</taxon>
        <taxon>Pseudomonadati</taxon>
        <taxon>Myxococcota</taxon>
        <taxon>Myxococcia</taxon>
        <taxon>Myxococcales</taxon>
        <taxon>Cystobacterineae</taxon>
        <taxon>Archangiaceae</taxon>
        <taxon>Cystobacter</taxon>
    </lineage>
</organism>
<dbReference type="PANTHER" id="PTHR21363">
    <property type="entry name" value="PREPHENATE DEHYDROGENASE"/>
    <property type="match status" value="1"/>
</dbReference>
<dbReference type="GO" id="GO:0070403">
    <property type="term" value="F:NAD+ binding"/>
    <property type="evidence" value="ECO:0007669"/>
    <property type="project" value="InterPro"/>
</dbReference>
<dbReference type="GO" id="GO:0046417">
    <property type="term" value="P:chorismate metabolic process"/>
    <property type="evidence" value="ECO:0007669"/>
    <property type="project" value="InterPro"/>
</dbReference>
<sequence length="356" mass="38738">MYIAGMMVGIVGYGRFGRALGGLLEEAGVPYRALDPVADIPEPHRAPSLPALIADATHLVVAVPVAHMRSVLQQMSPHLRPEQLVLDVGSVKVKPVHAMAEVLGTRVPWVGTHPLFGPLSLAMAERPLRVVVCPNPLHPAAAPEAIRFFERLGCEIIEQTPEGHDRVMAHTHALTFFVAKGMVDAGSGLDVPFAPASFQALSRTIQLVRSDAGHLFSAIQHDNPFAREARGHLLEALGNVHRELDALPAGAPPSDAPPLTLPTLDSGLPELHETRELIDQLDQELVELLARRAELSRRALRTKAEAGQPVPDPAREEAMIASRRAWATERGLEPDGVEAIFRAILRFSRRDQHRRG</sequence>
<comment type="caution">
    <text evidence="6">The sequence shown here is derived from an EMBL/GenBank/DDBJ whole genome shotgun (WGS) entry which is preliminary data.</text>
</comment>
<dbReference type="PANTHER" id="PTHR21363:SF0">
    <property type="entry name" value="PREPHENATE DEHYDROGENASE [NADP(+)]"/>
    <property type="match status" value="1"/>
</dbReference>
<dbReference type="GO" id="GO:0008977">
    <property type="term" value="F:prephenate dehydrogenase (NAD+) activity"/>
    <property type="evidence" value="ECO:0007669"/>
    <property type="project" value="InterPro"/>
</dbReference>
<dbReference type="InterPro" id="IPR036263">
    <property type="entry name" value="Chorismate_II_sf"/>
</dbReference>
<reference evidence="6 7" key="2">
    <citation type="submission" date="2016-12" db="EMBL/GenBank/DDBJ databases">
        <title>Draft Genome Sequence of Cystobacter ferrugineus Strain Cbfe23.</title>
        <authorList>
            <person name="Akbar S."/>
            <person name="Dowd S.E."/>
            <person name="Stevens D.C."/>
        </authorList>
    </citation>
    <scope>NUCLEOTIDE SEQUENCE [LARGE SCALE GENOMIC DNA]</scope>
    <source>
        <strain evidence="6 7">Cbfe23</strain>
    </source>
</reference>
<dbReference type="InterPro" id="IPR036291">
    <property type="entry name" value="NAD(P)-bd_dom_sf"/>
</dbReference>
<dbReference type="GO" id="GO:0004106">
    <property type="term" value="F:chorismate mutase activity"/>
    <property type="evidence" value="ECO:0007669"/>
    <property type="project" value="UniProtKB-EC"/>
</dbReference>
<dbReference type="InterPro" id="IPR050812">
    <property type="entry name" value="Preph/Arog_dehydrog"/>
</dbReference>
<dbReference type="InterPro" id="IPR003099">
    <property type="entry name" value="Prephen_DH"/>
</dbReference>
<dbReference type="STRING" id="83449.BON30_29515"/>
<accession>A0A1L9B596</accession>
<feature type="domain" description="Prephenate/arogenate dehydrogenase" evidence="5">
    <location>
        <begin position="6"/>
        <end position="281"/>
    </location>
</feature>
<evidence type="ECO:0000256" key="3">
    <source>
        <dbReference type="SAM" id="Coils"/>
    </source>
</evidence>